<dbReference type="RefSeq" id="WP_109038050.1">
    <property type="nucleotide sequence ID" value="NZ_CP029210.1"/>
</dbReference>
<evidence type="ECO:0000259" key="3">
    <source>
        <dbReference type="PROSITE" id="PS51832"/>
    </source>
</evidence>
<dbReference type="InterPro" id="IPR003607">
    <property type="entry name" value="HD/PDEase_dom"/>
</dbReference>
<dbReference type="OrthoDB" id="9763857at2"/>
<dbReference type="SMART" id="SM00448">
    <property type="entry name" value="REC"/>
    <property type="match status" value="1"/>
</dbReference>
<evidence type="ECO:0000313" key="5">
    <source>
        <dbReference type="Proteomes" id="UP000244892"/>
    </source>
</evidence>
<dbReference type="PROSITE" id="PS50110">
    <property type="entry name" value="RESPONSE_REGULATORY"/>
    <property type="match status" value="1"/>
</dbReference>
<dbReference type="SUPFAM" id="SSF109604">
    <property type="entry name" value="HD-domain/PDEase-like"/>
    <property type="match status" value="1"/>
</dbReference>
<evidence type="ECO:0000313" key="4">
    <source>
        <dbReference type="EMBL" id="AWI54931.1"/>
    </source>
</evidence>
<gene>
    <name evidence="4" type="ORF">DEH84_17010</name>
</gene>
<keyword evidence="5" id="KW-1185">Reference proteome</keyword>
<dbReference type="CDD" id="cd19920">
    <property type="entry name" value="REC_PA4781-like"/>
    <property type="match status" value="1"/>
</dbReference>
<dbReference type="SMART" id="SM00471">
    <property type="entry name" value="HDc"/>
    <property type="match status" value="1"/>
</dbReference>
<dbReference type="Pfam" id="PF00072">
    <property type="entry name" value="Response_reg"/>
    <property type="match status" value="1"/>
</dbReference>
<dbReference type="InterPro" id="IPR052020">
    <property type="entry name" value="Cyclic_di-GMP/3'3'-cGAMP_PDE"/>
</dbReference>
<feature type="domain" description="Response regulatory" evidence="2">
    <location>
        <begin position="11"/>
        <end position="126"/>
    </location>
</feature>
<dbReference type="PANTHER" id="PTHR45228">
    <property type="entry name" value="CYCLIC DI-GMP PHOSPHODIESTERASE TM_0186-RELATED"/>
    <property type="match status" value="1"/>
</dbReference>
<accession>A0A2U8FV34</accession>
<dbReference type="GO" id="GO:0000160">
    <property type="term" value="P:phosphorelay signal transduction system"/>
    <property type="evidence" value="ECO:0007669"/>
    <property type="project" value="InterPro"/>
</dbReference>
<dbReference type="Proteomes" id="UP000244892">
    <property type="component" value="Chromosome"/>
</dbReference>
<reference evidence="4 5" key="1">
    <citation type="submission" date="2018-05" db="EMBL/GenBank/DDBJ databases">
        <title>complete genome sequence of Aquabacterium olei NBRC 110486.</title>
        <authorList>
            <person name="Tang B."/>
            <person name="Chang J."/>
            <person name="Zhang L."/>
            <person name="Yang H."/>
        </authorList>
    </citation>
    <scope>NUCLEOTIDE SEQUENCE [LARGE SCALE GENOMIC DNA]</scope>
    <source>
        <strain evidence="4 5">NBRC 110486</strain>
    </source>
</reference>
<dbReference type="InterPro" id="IPR011006">
    <property type="entry name" value="CheY-like_superfamily"/>
</dbReference>
<proteinExistence type="predicted"/>
<dbReference type="Gene3D" id="3.40.50.2300">
    <property type="match status" value="1"/>
</dbReference>
<dbReference type="CDD" id="cd00077">
    <property type="entry name" value="HDc"/>
    <property type="match status" value="1"/>
</dbReference>
<evidence type="ECO:0000256" key="1">
    <source>
        <dbReference type="PROSITE-ProRule" id="PRU00169"/>
    </source>
</evidence>
<sequence>MTTTPIAPLATVLVVDDAPANLSLLAGLLNRLYRVKLAASGAKALEIARRDRPDLILLDVMMPEMDGYEVCRRLKADPATAGIPVLFLTAMSQVEDETRGFEVGAADFIHKPVSPPIVQARVRTHLQIKTYQDELIDRAEWLERELAKRLTQVDQLREATLHVMISFAEFRDEDTGHHVKRTQEYVRTLAQHLYEQGRHLDVLNPESIDHIARSAPLHDVGKVAIPDHILLKPGRHTPEETVIMRTHAMHGWEMLRRAAERLGEHADFLTYAMQIARAHHERWDGTGYPDGLQGEAIPLAARLMSVADVYDALISRRPYKIPFAHEEAVRLIDEGSGHHFDPEVVAAFHATIDQFRSIADTWRDA</sequence>
<dbReference type="Pfam" id="PF13487">
    <property type="entry name" value="HD_5"/>
    <property type="match status" value="1"/>
</dbReference>
<protein>
    <submittedName>
        <fullName evidence="4">Two-component system response regulator</fullName>
    </submittedName>
</protein>
<dbReference type="InterPro" id="IPR037522">
    <property type="entry name" value="HD_GYP_dom"/>
</dbReference>
<dbReference type="SUPFAM" id="SSF52172">
    <property type="entry name" value="CheY-like"/>
    <property type="match status" value="1"/>
</dbReference>
<dbReference type="GO" id="GO:0008081">
    <property type="term" value="F:phosphoric diester hydrolase activity"/>
    <property type="evidence" value="ECO:0007669"/>
    <property type="project" value="UniProtKB-ARBA"/>
</dbReference>
<dbReference type="EMBL" id="CP029210">
    <property type="protein sequence ID" value="AWI54931.1"/>
    <property type="molecule type" value="Genomic_DNA"/>
</dbReference>
<dbReference type="PANTHER" id="PTHR45228:SF5">
    <property type="entry name" value="CYCLIC DI-GMP PHOSPHODIESTERASE VC_1348-RELATED"/>
    <property type="match status" value="1"/>
</dbReference>
<name>A0A2U8FV34_9BURK</name>
<evidence type="ECO:0000259" key="2">
    <source>
        <dbReference type="PROSITE" id="PS50110"/>
    </source>
</evidence>
<dbReference type="Gene3D" id="1.10.3210.10">
    <property type="entry name" value="Hypothetical protein af1432"/>
    <property type="match status" value="1"/>
</dbReference>
<feature type="domain" description="HD-GYP" evidence="3">
    <location>
        <begin position="153"/>
        <end position="364"/>
    </location>
</feature>
<organism evidence="4 5">
    <name type="scientific">Aquabacterium olei</name>
    <dbReference type="NCBI Taxonomy" id="1296669"/>
    <lineage>
        <taxon>Bacteria</taxon>
        <taxon>Pseudomonadati</taxon>
        <taxon>Pseudomonadota</taxon>
        <taxon>Betaproteobacteria</taxon>
        <taxon>Burkholderiales</taxon>
        <taxon>Aquabacterium</taxon>
    </lineage>
</organism>
<dbReference type="PROSITE" id="PS51832">
    <property type="entry name" value="HD_GYP"/>
    <property type="match status" value="1"/>
</dbReference>
<keyword evidence="1" id="KW-0597">Phosphoprotein</keyword>
<dbReference type="InterPro" id="IPR001789">
    <property type="entry name" value="Sig_transdc_resp-reg_receiver"/>
</dbReference>
<feature type="modified residue" description="4-aspartylphosphate" evidence="1">
    <location>
        <position position="59"/>
    </location>
</feature>
<dbReference type="KEGG" id="aon:DEH84_17010"/>
<dbReference type="AlphaFoldDB" id="A0A2U8FV34"/>